<dbReference type="GO" id="GO:0004852">
    <property type="term" value="F:uroporphyrinogen-III synthase activity"/>
    <property type="evidence" value="ECO:0007669"/>
    <property type="project" value="InterPro"/>
</dbReference>
<dbReference type="InterPro" id="IPR003754">
    <property type="entry name" value="4pyrrol_synth_uPrphyn_synth"/>
</dbReference>
<organism evidence="3">
    <name type="scientific">Compsopogon caeruleus</name>
    <dbReference type="NCBI Taxonomy" id="31354"/>
    <lineage>
        <taxon>Eukaryota</taxon>
        <taxon>Rhodophyta</taxon>
        <taxon>Compsopogonophyceae</taxon>
        <taxon>Compsopogonales</taxon>
        <taxon>Compsopogonaceae</taxon>
        <taxon>Compsopogon</taxon>
    </lineage>
</organism>
<dbReference type="CDD" id="cd06578">
    <property type="entry name" value="HemD"/>
    <property type="match status" value="1"/>
</dbReference>
<gene>
    <name evidence="3" type="ORF">CCAE0312_LOCUS5251</name>
</gene>
<protein>
    <recommendedName>
        <fullName evidence="2">Tetrapyrrole biosynthesis uroporphyrinogen III synthase domain-containing protein</fullName>
    </recommendedName>
</protein>
<dbReference type="Pfam" id="PF02602">
    <property type="entry name" value="HEM4"/>
    <property type="match status" value="1"/>
</dbReference>
<dbReference type="AlphaFoldDB" id="A0A7S1XD88"/>
<evidence type="ECO:0000313" key="3">
    <source>
        <dbReference type="EMBL" id="CAD9233166.1"/>
    </source>
</evidence>
<dbReference type="GO" id="GO:0006782">
    <property type="term" value="P:protoporphyrinogen IX biosynthetic process"/>
    <property type="evidence" value="ECO:0007669"/>
    <property type="project" value="UniProtKB-UniPathway"/>
</dbReference>
<dbReference type="EMBL" id="HBGH01009453">
    <property type="protein sequence ID" value="CAD9233166.1"/>
    <property type="molecule type" value="Transcribed_RNA"/>
</dbReference>
<dbReference type="PROSITE" id="PS51257">
    <property type="entry name" value="PROKAR_LIPOPROTEIN"/>
    <property type="match status" value="1"/>
</dbReference>
<name>A0A7S1XD88_9RHOD</name>
<dbReference type="PANTHER" id="PTHR38020">
    <property type="entry name" value="UROPORPHYRINOGEN-III SYNTHASE"/>
    <property type="match status" value="1"/>
</dbReference>
<dbReference type="UniPathway" id="UPA00251">
    <property type="reaction ID" value="UER00320"/>
</dbReference>
<feature type="region of interest" description="Disordered" evidence="1">
    <location>
        <begin position="1"/>
        <end position="27"/>
    </location>
</feature>
<evidence type="ECO:0000256" key="1">
    <source>
        <dbReference type="SAM" id="MobiDB-lite"/>
    </source>
</evidence>
<feature type="domain" description="Tetrapyrrole biosynthesis uroporphyrinogen III synthase" evidence="2">
    <location>
        <begin position="65"/>
        <end position="295"/>
    </location>
</feature>
<dbReference type="Gene3D" id="3.40.50.10090">
    <property type="match status" value="1"/>
</dbReference>
<dbReference type="InterPro" id="IPR036108">
    <property type="entry name" value="4pyrrol_syn_uPrphyn_synt_sf"/>
</dbReference>
<evidence type="ECO:0000259" key="2">
    <source>
        <dbReference type="Pfam" id="PF02602"/>
    </source>
</evidence>
<reference evidence="3" key="1">
    <citation type="submission" date="2021-01" db="EMBL/GenBank/DDBJ databases">
        <authorList>
            <person name="Corre E."/>
            <person name="Pelletier E."/>
            <person name="Niang G."/>
            <person name="Scheremetjew M."/>
            <person name="Finn R."/>
            <person name="Kale V."/>
            <person name="Holt S."/>
            <person name="Cochrane G."/>
            <person name="Meng A."/>
            <person name="Brown T."/>
            <person name="Cohen L."/>
        </authorList>
    </citation>
    <scope>NUCLEOTIDE SEQUENCE</scope>
    <source>
        <strain evidence="3">SAG 36.94</strain>
    </source>
</reference>
<dbReference type="SUPFAM" id="SSF69618">
    <property type="entry name" value="HemD-like"/>
    <property type="match status" value="1"/>
</dbReference>
<accession>A0A7S1XD88</accession>
<proteinExistence type="predicted"/>
<feature type="compositionally biased region" description="Low complexity" evidence="1">
    <location>
        <begin position="18"/>
        <end position="27"/>
    </location>
</feature>
<dbReference type="PANTHER" id="PTHR38020:SF1">
    <property type="entry name" value="UROPORPHYRINOGEN-III SYNTHASE"/>
    <property type="match status" value="1"/>
</dbReference>
<sequence length="343" mass="37544">MGDALIKNRWKTERMTTSSSSSSSSSSCVSAFGVTVVASGGGWLADQAMLPRRLMLLCPREQASRLAPRLVERDMRPIWCPLVTTAPLDAERELEVLDEGLLRLSDYRYMIFPARVAIESVGLRLRKMLDLEDTTLIGTMLRASGTKFCTLARDAIAMKPSLGVLPDLVSPRDSSLDGLAEQIVYDAGTTGMSNVTVLFPTFATKASNRRGLDFIQILEDNGATVTVAPAYSMQATDPIALEWEFGLLRSGGIDFVVFTSPTDVETFCLLFPNAKYSISCWIACLGVETGKAAREIFNREPEVVTEGFDSIQKIVNDLEEFFLEATSARKGGLIIPSKPKFSL</sequence>